<dbReference type="EMBL" id="CAUJNA010003351">
    <property type="protein sequence ID" value="CAJ1399907.1"/>
    <property type="molecule type" value="Genomic_DNA"/>
</dbReference>
<dbReference type="Proteomes" id="UP001178507">
    <property type="component" value="Unassembled WGS sequence"/>
</dbReference>
<feature type="coiled-coil region" evidence="1">
    <location>
        <begin position="229"/>
        <end position="263"/>
    </location>
</feature>
<proteinExistence type="predicted"/>
<keyword evidence="1" id="KW-0175">Coiled coil</keyword>
<organism evidence="4 5">
    <name type="scientific">Effrenium voratum</name>
    <dbReference type="NCBI Taxonomy" id="2562239"/>
    <lineage>
        <taxon>Eukaryota</taxon>
        <taxon>Sar</taxon>
        <taxon>Alveolata</taxon>
        <taxon>Dinophyceae</taxon>
        <taxon>Suessiales</taxon>
        <taxon>Symbiodiniaceae</taxon>
        <taxon>Effrenium</taxon>
    </lineage>
</organism>
<evidence type="ECO:0000256" key="3">
    <source>
        <dbReference type="SAM" id="Phobius"/>
    </source>
</evidence>
<protein>
    <submittedName>
        <fullName evidence="4">Uncharacterized protein</fullName>
    </submittedName>
</protein>
<feature type="transmembrane region" description="Helical" evidence="3">
    <location>
        <begin position="365"/>
        <end position="385"/>
    </location>
</feature>
<evidence type="ECO:0000313" key="4">
    <source>
        <dbReference type="EMBL" id="CAJ1399907.1"/>
    </source>
</evidence>
<keyword evidence="3" id="KW-1133">Transmembrane helix</keyword>
<evidence type="ECO:0000256" key="2">
    <source>
        <dbReference type="SAM" id="MobiDB-lite"/>
    </source>
</evidence>
<keyword evidence="5" id="KW-1185">Reference proteome</keyword>
<evidence type="ECO:0000313" key="5">
    <source>
        <dbReference type="Proteomes" id="UP001178507"/>
    </source>
</evidence>
<name>A0AA36NAC1_9DINO</name>
<feature type="compositionally biased region" description="Basic and acidic residues" evidence="2">
    <location>
        <begin position="33"/>
        <end position="50"/>
    </location>
</feature>
<feature type="compositionally biased region" description="Pro residues" evidence="2">
    <location>
        <begin position="185"/>
        <end position="198"/>
    </location>
</feature>
<evidence type="ECO:0000256" key="1">
    <source>
        <dbReference type="SAM" id="Coils"/>
    </source>
</evidence>
<reference evidence="4" key="1">
    <citation type="submission" date="2023-08" db="EMBL/GenBank/DDBJ databases">
        <authorList>
            <person name="Chen Y."/>
            <person name="Shah S."/>
            <person name="Dougan E. K."/>
            <person name="Thang M."/>
            <person name="Chan C."/>
        </authorList>
    </citation>
    <scope>NUCLEOTIDE SEQUENCE</scope>
</reference>
<keyword evidence="3" id="KW-0812">Transmembrane</keyword>
<sequence>MPCGCKAPCQGKSPDAWVIRKTFVEVSQEEVQEEGRRASSEPPLRRASHELEAATDDVQQLKQMIAEAQAEAKDLESQCEIALPPKSWNSASLEDVQHMEQDLGDLLQRVDAANMSLCSAHAELQRLQGRAAPEDQIQEEYAAKMEENQELEEECARLQEEVAAAKADMSSAKRKAPRAKGRAAPPAPPALPAPPAPSPAMLEAHRRRTEALLALSEARVAASRAATDADEAEQAAEQLGVELEEKEEQMKAAVAQAEQSLAAEEGHFVDQLQAVDDQLQHMGRCRKDLQHRCAVRKGILDKCRSRRGQMASKVARAEGRASAMQADAEMEAQELRHLKDRVEQFKGLDGTLAAAKKQFGSAERLWLLVRLLLLTALLCGILSRFC</sequence>
<keyword evidence="3" id="KW-0472">Membrane</keyword>
<feature type="region of interest" description="Disordered" evidence="2">
    <location>
        <begin position="29"/>
        <end position="50"/>
    </location>
</feature>
<dbReference type="AlphaFoldDB" id="A0AA36NAC1"/>
<feature type="region of interest" description="Disordered" evidence="2">
    <location>
        <begin position="167"/>
        <end position="200"/>
    </location>
</feature>
<comment type="caution">
    <text evidence="4">The sequence shown here is derived from an EMBL/GenBank/DDBJ whole genome shotgun (WGS) entry which is preliminary data.</text>
</comment>
<accession>A0AA36NAC1</accession>
<feature type="compositionally biased region" description="Basic residues" evidence="2">
    <location>
        <begin position="172"/>
        <end position="181"/>
    </location>
</feature>
<gene>
    <name evidence="4" type="ORF">EVOR1521_LOCUS23359</name>
</gene>